<evidence type="ECO:0000313" key="4">
    <source>
        <dbReference type="Proteomes" id="UP000460257"/>
    </source>
</evidence>
<keyword evidence="4" id="KW-1185">Reference proteome</keyword>
<reference evidence="3" key="1">
    <citation type="journal article" date="2020" name="Appl. Environ. Microbiol.">
        <title>Medium-Chain Fatty Acid Synthesis by 'Candidatus Weimeria bifida' gen. nov., sp. nov., and 'Candidatus Pseudoramibacter fermentans' sp. nov.</title>
        <authorList>
            <person name="Scarborough M.J."/>
            <person name="Myers K.S."/>
            <person name="Donohue T.J."/>
            <person name="Noguera D.R."/>
        </authorList>
    </citation>
    <scope>NUCLEOTIDE SEQUENCE</scope>
    <source>
        <strain evidence="3">LCO1.1</strain>
    </source>
</reference>
<proteinExistence type="inferred from homology"/>
<protein>
    <submittedName>
        <fullName evidence="3">DNA-protecting protein DprA</fullName>
    </submittedName>
</protein>
<dbReference type="Gene3D" id="3.40.50.450">
    <property type="match status" value="1"/>
</dbReference>
<organism evidence="3 4">
    <name type="scientific">Candidatus Weimeria bifida</name>
    <dbReference type="NCBI Taxonomy" id="2599074"/>
    <lineage>
        <taxon>Bacteria</taxon>
        <taxon>Bacillati</taxon>
        <taxon>Bacillota</taxon>
        <taxon>Clostridia</taxon>
        <taxon>Lachnospirales</taxon>
        <taxon>Lachnospiraceae</taxon>
        <taxon>Candidatus Weimeria</taxon>
    </lineage>
</organism>
<evidence type="ECO:0000259" key="2">
    <source>
        <dbReference type="Pfam" id="PF02481"/>
    </source>
</evidence>
<evidence type="ECO:0000313" key="3">
    <source>
        <dbReference type="EMBL" id="MQN01436.1"/>
    </source>
</evidence>
<dbReference type="InterPro" id="IPR057666">
    <property type="entry name" value="DrpA_SLOG"/>
</dbReference>
<dbReference type="PANTHER" id="PTHR43022:SF1">
    <property type="entry name" value="PROTEIN SMF"/>
    <property type="match status" value="1"/>
</dbReference>
<dbReference type="Pfam" id="PF02481">
    <property type="entry name" value="DNA_processg_A"/>
    <property type="match status" value="1"/>
</dbReference>
<sequence>MIFEEFAFASTKLFSRGRKRKLLKIFSDVNGFLNASDKKILAFDIIDEKELFAFKDELKSPALKESFRRFSDKGFDLVMNYQSGFPETLKYIHEDPVALFYCGTLPEPEEKVVAMVGARRCSAYGRVMAGNIAECLAKSGYSVVSGMAYGIDAYSHRGALDGGGKTYAFLGCGLDICYPESNRTLYRDIPKGGAVFSEYAPGTQPLAAYFPDRNRLISGLSKAVCVIEAREKSGSLITADFALDQGRDVYALPGKVTDPLSCGCNRLIAQGAGIVTSPEALACELEFGPHAAELSVNQISEKTPDLAADELKVFKSFDFNAKGIDEVQDECGLTLLELLGIVSSLCQKGYLREVFLNHYVRNKI</sequence>
<evidence type="ECO:0000256" key="1">
    <source>
        <dbReference type="ARBA" id="ARBA00006525"/>
    </source>
</evidence>
<dbReference type="EMBL" id="VOGC01000006">
    <property type="protein sequence ID" value="MQN01436.1"/>
    <property type="molecule type" value="Genomic_DNA"/>
</dbReference>
<dbReference type="GO" id="GO:0009294">
    <property type="term" value="P:DNA-mediated transformation"/>
    <property type="evidence" value="ECO:0007669"/>
    <property type="project" value="InterPro"/>
</dbReference>
<dbReference type="Proteomes" id="UP000460257">
    <property type="component" value="Unassembled WGS sequence"/>
</dbReference>
<dbReference type="NCBIfam" id="TIGR00732">
    <property type="entry name" value="dprA"/>
    <property type="match status" value="1"/>
</dbReference>
<accession>A0A6N7IYM1</accession>
<comment type="caution">
    <text evidence="3">The sequence shown here is derived from an EMBL/GenBank/DDBJ whole genome shotgun (WGS) entry which is preliminary data.</text>
</comment>
<dbReference type="InterPro" id="IPR003488">
    <property type="entry name" value="DprA"/>
</dbReference>
<dbReference type="AlphaFoldDB" id="A0A6N7IYM1"/>
<feature type="domain" description="Smf/DprA SLOG" evidence="2">
    <location>
        <begin position="78"/>
        <end position="283"/>
    </location>
</feature>
<gene>
    <name evidence="3" type="primary">dprA</name>
    <name evidence="3" type="ORF">FRC54_05835</name>
</gene>
<dbReference type="SUPFAM" id="SSF102405">
    <property type="entry name" value="MCP/YpsA-like"/>
    <property type="match status" value="1"/>
</dbReference>
<name>A0A6N7IYM1_9FIRM</name>
<comment type="similarity">
    <text evidence="1">Belongs to the DprA/Smf family.</text>
</comment>
<dbReference type="PANTHER" id="PTHR43022">
    <property type="entry name" value="PROTEIN SMF"/>
    <property type="match status" value="1"/>
</dbReference>